<comment type="caution">
    <text evidence="7">The sequence shown here is derived from an EMBL/GenBank/DDBJ whole genome shotgun (WGS) entry which is preliminary data.</text>
</comment>
<comment type="cofactor">
    <cofactor evidence="1">
        <name>Mg(2+)</name>
        <dbReference type="ChEBI" id="CHEBI:18420"/>
    </cofactor>
</comment>
<dbReference type="AlphaFoldDB" id="A0A4U1B593"/>
<dbReference type="Proteomes" id="UP000307999">
    <property type="component" value="Unassembled WGS sequence"/>
</dbReference>
<dbReference type="Pfam" id="PF03328">
    <property type="entry name" value="HpcH_HpaI"/>
    <property type="match status" value="1"/>
</dbReference>
<evidence type="ECO:0000259" key="6">
    <source>
        <dbReference type="Pfam" id="PF03328"/>
    </source>
</evidence>
<evidence type="ECO:0000256" key="1">
    <source>
        <dbReference type="ARBA" id="ARBA00001946"/>
    </source>
</evidence>
<dbReference type="EMBL" id="SWDB01000018">
    <property type="protein sequence ID" value="TKB45583.1"/>
    <property type="molecule type" value="Genomic_DNA"/>
</dbReference>
<keyword evidence="3 5" id="KW-0460">Magnesium</keyword>
<name>A0A4U1B593_9GAMM</name>
<dbReference type="PIRSF" id="PIRSF015582">
    <property type="entry name" value="Cit_lyase_B"/>
    <property type="match status" value="1"/>
</dbReference>
<dbReference type="OrthoDB" id="6831788at2"/>
<dbReference type="PANTHER" id="PTHR32308">
    <property type="entry name" value="LYASE BETA SUBUNIT, PUTATIVE (AFU_ORTHOLOGUE AFUA_4G13030)-RELATED"/>
    <property type="match status" value="1"/>
</dbReference>
<dbReference type="InterPro" id="IPR040442">
    <property type="entry name" value="Pyrv_kinase-like_dom_sf"/>
</dbReference>
<dbReference type="GO" id="GO:0016829">
    <property type="term" value="F:lyase activity"/>
    <property type="evidence" value="ECO:0007669"/>
    <property type="project" value="UniProtKB-KW"/>
</dbReference>
<keyword evidence="7" id="KW-0456">Lyase</keyword>
<keyword evidence="8" id="KW-1185">Reference proteome</keyword>
<dbReference type="InterPro" id="IPR005000">
    <property type="entry name" value="Aldolase/citrate-lyase_domain"/>
</dbReference>
<evidence type="ECO:0000256" key="5">
    <source>
        <dbReference type="PIRSR" id="PIRSR015582-2"/>
    </source>
</evidence>
<protein>
    <submittedName>
        <fullName evidence="7">CoA ester lyase</fullName>
    </submittedName>
</protein>
<dbReference type="Gene3D" id="3.20.20.60">
    <property type="entry name" value="Phosphoenolpyruvate-binding domains"/>
    <property type="match status" value="1"/>
</dbReference>
<feature type="binding site" evidence="4">
    <location>
        <position position="74"/>
    </location>
    <ligand>
        <name>substrate</name>
    </ligand>
</feature>
<gene>
    <name evidence="7" type="ORF">E8M12_08275</name>
</gene>
<dbReference type="GO" id="GO:0006107">
    <property type="term" value="P:oxaloacetate metabolic process"/>
    <property type="evidence" value="ECO:0007669"/>
    <property type="project" value="TreeGrafter"/>
</dbReference>
<dbReference type="InterPro" id="IPR015813">
    <property type="entry name" value="Pyrv/PenolPyrv_kinase-like_dom"/>
</dbReference>
<dbReference type="PANTHER" id="PTHR32308:SF10">
    <property type="entry name" value="CITRATE LYASE SUBUNIT BETA"/>
    <property type="match status" value="1"/>
</dbReference>
<proteinExistence type="predicted"/>
<evidence type="ECO:0000256" key="4">
    <source>
        <dbReference type="PIRSR" id="PIRSR015582-1"/>
    </source>
</evidence>
<feature type="domain" description="HpcH/HpaI aldolase/citrate lyase" evidence="6">
    <location>
        <begin position="13"/>
        <end position="226"/>
    </location>
</feature>
<dbReference type="RefSeq" id="WP_136735659.1">
    <property type="nucleotide sequence ID" value="NZ_SWDB01000018.1"/>
</dbReference>
<keyword evidence="2 5" id="KW-0479">Metal-binding</keyword>
<dbReference type="SUPFAM" id="SSF51621">
    <property type="entry name" value="Phosphoenolpyruvate/pyruvate domain"/>
    <property type="match status" value="1"/>
</dbReference>
<organism evidence="7 8">
    <name type="scientific">Thalassotalea mangrovi</name>
    <dbReference type="NCBI Taxonomy" id="2572245"/>
    <lineage>
        <taxon>Bacteria</taxon>
        <taxon>Pseudomonadati</taxon>
        <taxon>Pseudomonadota</taxon>
        <taxon>Gammaproteobacteria</taxon>
        <taxon>Alteromonadales</taxon>
        <taxon>Colwelliaceae</taxon>
        <taxon>Thalassotalea</taxon>
    </lineage>
</organism>
<dbReference type="InterPro" id="IPR011206">
    <property type="entry name" value="Citrate_lyase_beta/mcl1/mcl2"/>
</dbReference>
<sequence>MNSNQLNDYRPRRSALYVPGHQRRFIEKSRKLNADCIIFDLQESVPPAGKADARSLLTKELSNSDFGYSERIVRVNKLDSPWGMDDLQAIAGLDIDAVLFPNIESKHELQRAIDALDQAGGRDKAVMANIESPMGVLRAEEIAGCSERLTTIVMGTSDLADSLRVNLTLDRQGLLTYLSMCLLAARAHHKSIIDGPHFNLKDVVACEYSCRQARDLGFDGKAVIHPVQLTYTNDAMTPKQEDVAKAKAIITAIEHAKTQGQSVAVIDDRLIEPCLEHWANRVLCLCDMVNKIGQSELLGPVSRAR</sequence>
<evidence type="ECO:0000313" key="8">
    <source>
        <dbReference type="Proteomes" id="UP000307999"/>
    </source>
</evidence>
<feature type="binding site" evidence="4">
    <location>
        <position position="131"/>
    </location>
    <ligand>
        <name>substrate</name>
    </ligand>
</feature>
<accession>A0A4U1B593</accession>
<dbReference type="GO" id="GO:0000287">
    <property type="term" value="F:magnesium ion binding"/>
    <property type="evidence" value="ECO:0007669"/>
    <property type="project" value="TreeGrafter"/>
</dbReference>
<evidence type="ECO:0000313" key="7">
    <source>
        <dbReference type="EMBL" id="TKB45583.1"/>
    </source>
</evidence>
<feature type="binding site" evidence="5">
    <location>
        <position position="131"/>
    </location>
    <ligand>
        <name>Mg(2+)</name>
        <dbReference type="ChEBI" id="CHEBI:18420"/>
    </ligand>
</feature>
<reference evidence="7 8" key="1">
    <citation type="submission" date="2019-04" db="EMBL/GenBank/DDBJ databases">
        <title>Thalassotalea guangxiensis sp. nov., isolated from sediment of the coastal wetland.</title>
        <authorList>
            <person name="Zheng S."/>
            <person name="Zhang D."/>
        </authorList>
    </citation>
    <scope>NUCLEOTIDE SEQUENCE [LARGE SCALE GENOMIC DNA]</scope>
    <source>
        <strain evidence="7 8">ZS-4</strain>
    </source>
</reference>
<evidence type="ECO:0000256" key="3">
    <source>
        <dbReference type="ARBA" id="ARBA00022842"/>
    </source>
</evidence>
<feature type="binding site" evidence="5">
    <location>
        <position position="158"/>
    </location>
    <ligand>
        <name>Mg(2+)</name>
        <dbReference type="ChEBI" id="CHEBI:18420"/>
    </ligand>
</feature>
<evidence type="ECO:0000256" key="2">
    <source>
        <dbReference type="ARBA" id="ARBA00022723"/>
    </source>
</evidence>